<feature type="transmembrane region" description="Helical" evidence="7">
    <location>
        <begin position="217"/>
        <end position="234"/>
    </location>
</feature>
<evidence type="ECO:0000256" key="6">
    <source>
        <dbReference type="ARBA" id="ARBA00023136"/>
    </source>
</evidence>
<feature type="transmembrane region" description="Helical" evidence="7">
    <location>
        <begin position="979"/>
        <end position="1004"/>
    </location>
</feature>
<dbReference type="Proteomes" id="UP000307087">
    <property type="component" value="Unassembled WGS sequence"/>
</dbReference>
<keyword evidence="10" id="KW-1185">Reference proteome</keyword>
<dbReference type="GO" id="GO:0005886">
    <property type="term" value="C:plasma membrane"/>
    <property type="evidence" value="ECO:0007669"/>
    <property type="project" value="UniProtKB-SubCell"/>
</dbReference>
<feature type="transmembrane region" description="Helical" evidence="7">
    <location>
        <begin position="944"/>
        <end position="967"/>
    </location>
</feature>
<dbReference type="InterPro" id="IPR023908">
    <property type="entry name" value="xxxLxxG_rpt"/>
</dbReference>
<dbReference type="NCBIfam" id="TIGR03057">
    <property type="entry name" value="xxxLxxG_by_4"/>
    <property type="match status" value="1"/>
</dbReference>
<feature type="transmembrane region" description="Helical" evidence="7">
    <location>
        <begin position="849"/>
        <end position="866"/>
    </location>
</feature>
<evidence type="ECO:0000313" key="9">
    <source>
        <dbReference type="EMBL" id="THV13395.1"/>
    </source>
</evidence>
<evidence type="ECO:0000256" key="4">
    <source>
        <dbReference type="ARBA" id="ARBA00022692"/>
    </source>
</evidence>
<dbReference type="AlphaFoldDB" id="A0A4S8NBE8"/>
<name>A0A4S8NBE8_9ACTN</name>
<feature type="transmembrane region" description="Helical" evidence="7">
    <location>
        <begin position="273"/>
        <end position="294"/>
    </location>
</feature>
<evidence type="ECO:0000313" key="10">
    <source>
        <dbReference type="Proteomes" id="UP000307087"/>
    </source>
</evidence>
<feature type="transmembrane region" description="Helical" evidence="7">
    <location>
        <begin position="348"/>
        <end position="369"/>
    </location>
</feature>
<keyword evidence="3" id="KW-1003">Cell membrane</keyword>
<dbReference type="PANTHER" id="PTHR33406">
    <property type="entry name" value="MEMBRANE PROTEIN MJ1562-RELATED"/>
    <property type="match status" value="1"/>
</dbReference>
<keyword evidence="4 7" id="KW-0812">Transmembrane</keyword>
<protein>
    <submittedName>
        <fullName evidence="9">MMPL family transporter</fullName>
    </submittedName>
</protein>
<gene>
    <name evidence="9" type="ORF">E9934_10590</name>
</gene>
<comment type="caution">
    <text evidence="9">The sequence shown here is derived from an EMBL/GenBank/DDBJ whole genome shotgun (WGS) entry which is preliminary data.</text>
</comment>
<organism evidence="9 10">
    <name type="scientific">Nocardioides caeni</name>
    <dbReference type="NCBI Taxonomy" id="574700"/>
    <lineage>
        <taxon>Bacteria</taxon>
        <taxon>Bacillati</taxon>
        <taxon>Actinomycetota</taxon>
        <taxon>Actinomycetes</taxon>
        <taxon>Propionibacteriales</taxon>
        <taxon>Nocardioidaceae</taxon>
        <taxon>Nocardioides</taxon>
    </lineage>
</organism>
<proteinExistence type="inferred from homology"/>
<evidence type="ECO:0000256" key="7">
    <source>
        <dbReference type="SAM" id="Phobius"/>
    </source>
</evidence>
<feature type="transmembrane region" description="Helical" evidence="7">
    <location>
        <begin position="400"/>
        <end position="422"/>
    </location>
</feature>
<dbReference type="SUPFAM" id="SSF82866">
    <property type="entry name" value="Multidrug efflux transporter AcrB transmembrane domain"/>
    <property type="match status" value="2"/>
</dbReference>
<feature type="domain" description="Membrane transport protein MMPL" evidence="8">
    <location>
        <begin position="74"/>
        <end position="399"/>
    </location>
</feature>
<evidence type="ECO:0000256" key="2">
    <source>
        <dbReference type="ARBA" id="ARBA00010157"/>
    </source>
</evidence>
<feature type="domain" description="Membrane transport protein MMPL" evidence="8">
    <location>
        <begin position="709"/>
        <end position="1011"/>
    </location>
</feature>
<reference evidence="9 10" key="1">
    <citation type="journal article" date="2009" name="Int. J. Syst. Evol. Microbiol.">
        <title>Nocardioides caeni sp. nov., isolated from wastewater.</title>
        <authorList>
            <person name="Yoon J.H."/>
            <person name="Kang S.J."/>
            <person name="Park S."/>
            <person name="Kim W."/>
            <person name="Oh T.K."/>
        </authorList>
    </citation>
    <scope>NUCLEOTIDE SEQUENCE [LARGE SCALE GENOMIC DNA]</scope>
    <source>
        <strain evidence="9 10">DSM 23134</strain>
    </source>
</reference>
<keyword evidence="5 7" id="KW-1133">Transmembrane helix</keyword>
<evidence type="ECO:0000256" key="1">
    <source>
        <dbReference type="ARBA" id="ARBA00004651"/>
    </source>
</evidence>
<dbReference type="Pfam" id="PF03176">
    <property type="entry name" value="MMPL"/>
    <property type="match status" value="2"/>
</dbReference>
<feature type="transmembrane region" description="Helical" evidence="7">
    <location>
        <begin position="873"/>
        <end position="894"/>
    </location>
</feature>
<dbReference type="InterPro" id="IPR050545">
    <property type="entry name" value="Mycobact_MmpL"/>
</dbReference>
<sequence>MFLQNFVLESDSNIRCQGDRPMPAPVRGNPVTWLSSTALKFPALTVAIWLALSAVLVVVPPSLEDVVERGTTAFLPDGAPSVRGLDAMGSAFGTGKAEAYAFIVLVNDDGLSKADGATYRRLVAGLDAHPDEVVEVQDYLEQPQLRTVLTSKDGRATYIPVGLKAPIGSPRSNEDVALLRGIVDDAGTAPGTKVHITGDPATVADLTTAVEEASDRIHLISVGLLVLILALIYRRLVTVRIPLVTIGVALVCTRGVLSILGESGLALSSYTSAFVMAIVLGAGTDYSVFLISRFRDEYRDTGQVATAIQTATTRIGTALVASAATVILGASTLIAAKLGIFSTTGPGMAIAVAVSLAATLTLTPVLIAWTGTRIGPAPAIRPESLWSRVGTLVAARPARVLVGSVLFLGILAAFLPTMTLSFNTRAAQPSDTPSNIGNAALTKHFAPNETLPDYILVTAQRDMRNPKDLASLNTLSRAIAKVPGVTSVRSITQPSGEPLSQAQISKQLTTLAKQLNKADRKLTKAQPGLIELSDGAAELDRGANKLADGSVQAVDGVDQFVTGLTELNEGLETAADNTDTAASGAGDLAEGALQLARGLQSAHDKATLGVEGLKAIEQALAKDLLCGVDPVCNKARKGLKQIVDAQDEQLLGGLQEAADAALSIANGQSTLADGLRKLHGGLVRAEKGSGQLADGQKVFRTKLLQLATGTEELAAGTSALSPGINQLADETSRLTDGLDQAGTYLSDVGAQANTADAGGFYLPASALENRDFALARTTFLSADGRVARIQISGETDPLSVDGVDRYTVTRDAAARAIRGTTLADADLLATGAGGLGADLQDYLDHDTRFVVGLVLLIVLLILILTLRSLIAPVYLLASVILSCGAALGLTTLFWQHLMGQNIEFNVPVITFVLLVAVGADYNILLMSRMREGGLSLSRRDVADAVTATGPVITSAGVIFASAFVALIGSSVHGLAQTGFAVAVGLLLDTFVVRTLVVPACAALLEEHNWWPTRPGTGEASESA</sequence>
<dbReference type="Gene3D" id="1.20.1640.10">
    <property type="entry name" value="Multidrug efflux transporter AcrB transmembrane domain"/>
    <property type="match status" value="2"/>
</dbReference>
<feature type="transmembrane region" description="Helical" evidence="7">
    <location>
        <begin position="315"/>
        <end position="336"/>
    </location>
</feature>
<dbReference type="EMBL" id="STGW01000005">
    <property type="protein sequence ID" value="THV13395.1"/>
    <property type="molecule type" value="Genomic_DNA"/>
</dbReference>
<feature type="transmembrane region" description="Helical" evidence="7">
    <location>
        <begin position="241"/>
        <end position="261"/>
    </location>
</feature>
<evidence type="ECO:0000256" key="3">
    <source>
        <dbReference type="ARBA" id="ARBA00022475"/>
    </source>
</evidence>
<dbReference type="InterPro" id="IPR004869">
    <property type="entry name" value="MMPL_dom"/>
</dbReference>
<comment type="subcellular location">
    <subcellularLocation>
        <location evidence="1">Cell membrane</location>
        <topology evidence="1">Multi-pass membrane protein</topology>
    </subcellularLocation>
</comment>
<dbReference type="PANTHER" id="PTHR33406:SF6">
    <property type="entry name" value="MEMBRANE PROTEIN YDGH-RELATED"/>
    <property type="match status" value="1"/>
</dbReference>
<comment type="similarity">
    <text evidence="2">Belongs to the resistance-nodulation-cell division (RND) (TC 2.A.6) family. MmpL subfamily.</text>
</comment>
<feature type="transmembrane region" description="Helical" evidence="7">
    <location>
        <begin position="906"/>
        <end position="924"/>
    </location>
</feature>
<evidence type="ECO:0000259" key="8">
    <source>
        <dbReference type="Pfam" id="PF03176"/>
    </source>
</evidence>
<evidence type="ECO:0000256" key="5">
    <source>
        <dbReference type="ARBA" id="ARBA00022989"/>
    </source>
</evidence>
<keyword evidence="6 7" id="KW-0472">Membrane</keyword>
<accession>A0A4S8NBE8</accession>